<proteinExistence type="predicted"/>
<evidence type="ECO:0000313" key="1">
    <source>
        <dbReference type="EMBL" id="GHH52472.1"/>
    </source>
</evidence>
<dbReference type="EMBL" id="BNBA01000010">
    <property type="protein sequence ID" value="GHH52472.1"/>
    <property type="molecule type" value="Genomic_DNA"/>
</dbReference>
<reference evidence="1" key="1">
    <citation type="journal article" date="2014" name="Int. J. Syst. Evol. Microbiol.">
        <title>Complete genome sequence of Corynebacterium casei LMG S-19264T (=DSM 44701T), isolated from a smear-ripened cheese.</title>
        <authorList>
            <consortium name="US DOE Joint Genome Institute (JGI-PGF)"/>
            <person name="Walter F."/>
            <person name="Albersmeier A."/>
            <person name="Kalinowski J."/>
            <person name="Ruckert C."/>
        </authorList>
    </citation>
    <scope>NUCLEOTIDE SEQUENCE</scope>
    <source>
        <strain evidence="1">JCM 13306</strain>
    </source>
</reference>
<accession>A0A919F7J7</accession>
<evidence type="ECO:0000313" key="2">
    <source>
        <dbReference type="Proteomes" id="UP000623958"/>
    </source>
</evidence>
<reference evidence="1" key="2">
    <citation type="submission" date="2020-09" db="EMBL/GenBank/DDBJ databases">
        <authorList>
            <person name="Sun Q."/>
            <person name="Ohkuma M."/>
        </authorList>
    </citation>
    <scope>NUCLEOTIDE SEQUENCE</scope>
    <source>
        <strain evidence="1">JCM 13306</strain>
    </source>
</reference>
<organism evidence="1 2">
    <name type="scientific">Xanthomonas boreopolis</name>
    <dbReference type="NCBI Taxonomy" id="86183"/>
    <lineage>
        <taxon>Bacteria</taxon>
        <taxon>Pseudomonadati</taxon>
        <taxon>Pseudomonadota</taxon>
        <taxon>Gammaproteobacteria</taxon>
        <taxon>Lysobacterales</taxon>
        <taxon>Lysobacteraceae</taxon>
        <taxon>Xanthomonas</taxon>
    </lineage>
</organism>
<dbReference type="RefSeq" id="WP_434029078.1">
    <property type="nucleotide sequence ID" value="NZ_BNBA01000010.1"/>
</dbReference>
<dbReference type="AlphaFoldDB" id="A0A919F7J7"/>
<keyword evidence="2" id="KW-1185">Reference proteome</keyword>
<dbReference type="Proteomes" id="UP000623958">
    <property type="component" value="Unassembled WGS sequence"/>
</dbReference>
<gene>
    <name evidence="1" type="ORF">GCM10009090_16500</name>
</gene>
<protein>
    <submittedName>
        <fullName evidence="1">Uncharacterized protein</fullName>
    </submittedName>
</protein>
<comment type="caution">
    <text evidence="1">The sequence shown here is derived from an EMBL/GenBank/DDBJ whole genome shotgun (WGS) entry which is preliminary data.</text>
</comment>
<sequence length="60" mass="6966">MHVCPVSIQIRQRWWLRHYVAAVSLGCRLTGRAPDMERVGWWVQRGLVVWIVPVRAEVAA</sequence>
<name>A0A919F7J7_9XANT</name>